<reference evidence="1" key="1">
    <citation type="submission" date="2020-08" db="EMBL/GenBank/DDBJ databases">
        <title>Multicomponent nature underlies the extraordinary mechanical properties of spider dragline silk.</title>
        <authorList>
            <person name="Kono N."/>
            <person name="Nakamura H."/>
            <person name="Mori M."/>
            <person name="Yoshida Y."/>
            <person name="Ohtoshi R."/>
            <person name="Malay A.D."/>
            <person name="Moran D.A.P."/>
            <person name="Tomita M."/>
            <person name="Numata K."/>
            <person name="Arakawa K."/>
        </authorList>
    </citation>
    <scope>NUCLEOTIDE SEQUENCE</scope>
</reference>
<comment type="caution">
    <text evidence="1">The sequence shown here is derived from an EMBL/GenBank/DDBJ whole genome shotgun (WGS) entry which is preliminary data.</text>
</comment>
<dbReference type="AlphaFoldDB" id="A0A8X6VR76"/>
<dbReference type="Proteomes" id="UP000887159">
    <property type="component" value="Unassembled WGS sequence"/>
</dbReference>
<proteinExistence type="predicted"/>
<protein>
    <submittedName>
        <fullName evidence="1">Uncharacterized protein</fullName>
    </submittedName>
</protein>
<keyword evidence="2" id="KW-1185">Reference proteome</keyword>
<evidence type="ECO:0000313" key="2">
    <source>
        <dbReference type="Proteomes" id="UP000887159"/>
    </source>
</evidence>
<evidence type="ECO:0000313" key="1">
    <source>
        <dbReference type="EMBL" id="GFY18534.1"/>
    </source>
</evidence>
<organism evidence="1 2">
    <name type="scientific">Trichonephila clavipes</name>
    <name type="common">Golden silk orbweaver</name>
    <name type="synonym">Nephila clavipes</name>
    <dbReference type="NCBI Taxonomy" id="2585209"/>
    <lineage>
        <taxon>Eukaryota</taxon>
        <taxon>Metazoa</taxon>
        <taxon>Ecdysozoa</taxon>
        <taxon>Arthropoda</taxon>
        <taxon>Chelicerata</taxon>
        <taxon>Arachnida</taxon>
        <taxon>Araneae</taxon>
        <taxon>Araneomorphae</taxon>
        <taxon>Entelegynae</taxon>
        <taxon>Araneoidea</taxon>
        <taxon>Nephilidae</taxon>
        <taxon>Trichonephila</taxon>
    </lineage>
</organism>
<gene>
    <name evidence="1" type="ORF">TNCV_2397601</name>
</gene>
<name>A0A8X6VR76_TRICX</name>
<accession>A0A8X6VR76</accession>
<dbReference type="EMBL" id="BMAU01021349">
    <property type="protein sequence ID" value="GFY18534.1"/>
    <property type="molecule type" value="Genomic_DNA"/>
</dbReference>
<sequence>MNKTREPPTGLYCPITLSREFMAVDADFVSTALIMADKCILEFVQSSKNIIDADDEKEMTYTAPVPTSSKMKNVMKSMHSYLNAHSNGEMNNKVDNKNNLLKIRC</sequence>